<feature type="compositionally biased region" description="Polar residues" evidence="1">
    <location>
        <begin position="103"/>
        <end position="118"/>
    </location>
</feature>
<dbReference type="Proteomes" id="UP000325902">
    <property type="component" value="Unassembled WGS sequence"/>
</dbReference>
<evidence type="ECO:0000313" key="3">
    <source>
        <dbReference type="Proteomes" id="UP000325902"/>
    </source>
</evidence>
<accession>A0A5N5D186</accession>
<dbReference type="EMBL" id="VCHE01000101">
    <property type="protein sequence ID" value="KAB2571435.1"/>
    <property type="molecule type" value="Genomic_DNA"/>
</dbReference>
<feature type="compositionally biased region" description="Acidic residues" evidence="1">
    <location>
        <begin position="119"/>
        <end position="137"/>
    </location>
</feature>
<reference evidence="2 3" key="1">
    <citation type="journal article" date="2019" name="Sci. Rep.">
        <title>A multi-omics analysis of the grapevine pathogen Lasiodiplodia theobromae reveals that temperature affects the expression of virulence- and pathogenicity-related genes.</title>
        <authorList>
            <person name="Felix C."/>
            <person name="Meneses R."/>
            <person name="Goncalves M.F.M."/>
            <person name="Tilleman L."/>
            <person name="Duarte A.S."/>
            <person name="Jorrin-Novo J.V."/>
            <person name="Van de Peer Y."/>
            <person name="Deforce D."/>
            <person name="Van Nieuwerburgh F."/>
            <person name="Esteves A.C."/>
            <person name="Alves A."/>
        </authorList>
    </citation>
    <scope>NUCLEOTIDE SEQUENCE [LARGE SCALE GENOMIC DNA]</scope>
    <source>
        <strain evidence="2 3">LA-SOL3</strain>
    </source>
</reference>
<feature type="compositionally biased region" description="Basic and acidic residues" evidence="1">
    <location>
        <begin position="81"/>
        <end position="94"/>
    </location>
</feature>
<gene>
    <name evidence="2" type="ORF">DBV05_g9881</name>
</gene>
<sequence>MPYSNYKRFLVARFNEAHRLLGDPDTIEDGADILRDLLARRPSPGPWLWMKCHLGLSFYADDFFDAEANLIAAQRIYDDLRTQPPENRSEERAARLPAEAQLQDETASQTTQEMTLTENADELASVEDAEKVDDDENIQLAQDSAT</sequence>
<keyword evidence="3" id="KW-1185">Reference proteome</keyword>
<proteinExistence type="predicted"/>
<protein>
    <submittedName>
        <fullName evidence="2">Uncharacterized protein</fullName>
    </submittedName>
</protein>
<organism evidence="2 3">
    <name type="scientific">Lasiodiplodia theobromae</name>
    <dbReference type="NCBI Taxonomy" id="45133"/>
    <lineage>
        <taxon>Eukaryota</taxon>
        <taxon>Fungi</taxon>
        <taxon>Dikarya</taxon>
        <taxon>Ascomycota</taxon>
        <taxon>Pezizomycotina</taxon>
        <taxon>Dothideomycetes</taxon>
        <taxon>Dothideomycetes incertae sedis</taxon>
        <taxon>Botryosphaeriales</taxon>
        <taxon>Botryosphaeriaceae</taxon>
        <taxon>Lasiodiplodia</taxon>
    </lineage>
</organism>
<comment type="caution">
    <text evidence="2">The sequence shown here is derived from an EMBL/GenBank/DDBJ whole genome shotgun (WGS) entry which is preliminary data.</text>
</comment>
<dbReference type="AlphaFoldDB" id="A0A5N5D186"/>
<evidence type="ECO:0000256" key="1">
    <source>
        <dbReference type="SAM" id="MobiDB-lite"/>
    </source>
</evidence>
<feature type="region of interest" description="Disordered" evidence="1">
    <location>
        <begin position="81"/>
        <end position="146"/>
    </location>
</feature>
<evidence type="ECO:0000313" key="2">
    <source>
        <dbReference type="EMBL" id="KAB2571435.1"/>
    </source>
</evidence>
<name>A0A5N5D186_9PEZI</name>